<dbReference type="InParanoid" id="A0A7G1GCA6"/>
<dbReference type="Proteomes" id="UP000516361">
    <property type="component" value="Chromosome"/>
</dbReference>
<protein>
    <submittedName>
        <fullName evidence="1">Uncharacterized protein</fullName>
    </submittedName>
</protein>
<accession>A0A7G1GCA6</accession>
<reference evidence="1 2" key="1">
    <citation type="submission" date="2018-06" db="EMBL/GenBank/DDBJ databases">
        <title>Genome sequencing of Oceanotoga sp. sy52.</title>
        <authorList>
            <person name="Mori K."/>
        </authorList>
    </citation>
    <scope>NUCLEOTIDE SEQUENCE [LARGE SCALE GENOMIC DNA]</scope>
    <source>
        <strain evidence="2">sy52</strain>
    </source>
</reference>
<name>A0A7G1GCA6_9BACT</name>
<keyword evidence="2" id="KW-1185">Reference proteome</keyword>
<dbReference type="KEGG" id="ocy:OSSY52_21800"/>
<organism evidence="1 2">
    <name type="scientific">Tepiditoga spiralis</name>
    <dbReference type="NCBI Taxonomy" id="2108365"/>
    <lineage>
        <taxon>Bacteria</taxon>
        <taxon>Thermotogati</taxon>
        <taxon>Thermotogota</taxon>
        <taxon>Thermotogae</taxon>
        <taxon>Petrotogales</taxon>
        <taxon>Petrotogaceae</taxon>
        <taxon>Tepiditoga</taxon>
    </lineage>
</organism>
<proteinExistence type="predicted"/>
<evidence type="ECO:0000313" key="1">
    <source>
        <dbReference type="EMBL" id="BBE32039.1"/>
    </source>
</evidence>
<sequence>MEKQRREYFVTFCYFLEKFGNTNDTLIMYKKTYELKIDNPWLNFLFYNYYGKTDDSGEFKRCITLQESINYNKKLPRE</sequence>
<gene>
    <name evidence="1" type="ORF">OSSY52_21800</name>
</gene>
<dbReference type="EMBL" id="AP018712">
    <property type="protein sequence ID" value="BBE32039.1"/>
    <property type="molecule type" value="Genomic_DNA"/>
</dbReference>
<evidence type="ECO:0000313" key="2">
    <source>
        <dbReference type="Proteomes" id="UP000516361"/>
    </source>
</evidence>
<dbReference type="AlphaFoldDB" id="A0A7G1GCA6"/>